<dbReference type="AlphaFoldDB" id="A0A0F8ZBG7"/>
<proteinExistence type="predicted"/>
<dbReference type="EMBL" id="LAZR01048776">
    <property type="protein sequence ID" value="KKK91157.1"/>
    <property type="molecule type" value="Genomic_DNA"/>
</dbReference>
<protein>
    <submittedName>
        <fullName evidence="1">Uncharacterized protein</fullName>
    </submittedName>
</protein>
<comment type="caution">
    <text evidence="1">The sequence shown here is derived from an EMBL/GenBank/DDBJ whole genome shotgun (WGS) entry which is preliminary data.</text>
</comment>
<evidence type="ECO:0000313" key="1">
    <source>
        <dbReference type="EMBL" id="KKK91157.1"/>
    </source>
</evidence>
<sequence>MDESYVKDYFSGEGTVTNWWEPEMGDKSHIFAREIPTVALVKEGASFMPSPTITMPSLANFLISSNLFSIHLIGLTKTTLHLDYSIFDLYRKQISSK</sequence>
<organism evidence="1">
    <name type="scientific">marine sediment metagenome</name>
    <dbReference type="NCBI Taxonomy" id="412755"/>
    <lineage>
        <taxon>unclassified sequences</taxon>
        <taxon>metagenomes</taxon>
        <taxon>ecological metagenomes</taxon>
    </lineage>
</organism>
<reference evidence="1" key="1">
    <citation type="journal article" date="2015" name="Nature">
        <title>Complex archaea that bridge the gap between prokaryotes and eukaryotes.</title>
        <authorList>
            <person name="Spang A."/>
            <person name="Saw J.H."/>
            <person name="Jorgensen S.L."/>
            <person name="Zaremba-Niedzwiedzka K."/>
            <person name="Martijn J."/>
            <person name="Lind A.E."/>
            <person name="van Eijk R."/>
            <person name="Schleper C."/>
            <person name="Guy L."/>
            <person name="Ettema T.J."/>
        </authorList>
    </citation>
    <scope>NUCLEOTIDE SEQUENCE</scope>
</reference>
<gene>
    <name evidence="1" type="ORF">LCGC14_2715780</name>
</gene>
<accession>A0A0F8ZBG7</accession>
<name>A0A0F8ZBG7_9ZZZZ</name>